<reference evidence="3 4" key="1">
    <citation type="submission" date="2020-04" db="EMBL/GenBank/DDBJ databases">
        <authorList>
            <person name="Klaysubun C."/>
            <person name="Duangmal K."/>
            <person name="Lipun K."/>
        </authorList>
    </citation>
    <scope>NUCLEOTIDE SEQUENCE [LARGE SCALE GENOMIC DNA]</scope>
    <source>
        <strain evidence="3 4">JCM 11839</strain>
    </source>
</reference>
<dbReference type="Proteomes" id="UP001296706">
    <property type="component" value="Unassembled WGS sequence"/>
</dbReference>
<sequence length="439" mass="45120">MPVEPSERLRSPQPKPRLRPERRRPGDVVAAAVLALVLIGGGIAVWRTSPVAGTTDDPAAAPIVPPPPAGGVPTAFSEAWRAPSGATDHPVVAGPAVVTADGSRVVGRTAATGAESWSYTRDRSLCTVDFAFPDGGPGRLLALFAGTTGYCSELTALRPDTGTRLTASNPDVRPGTRLLADNTYVLATGADYLEVWRSDLVRTAEYGDVTTPVQTGRQPRPDCTYGPAAVGAGRIGVIERCPGEQTDRLTVLAADGEDGADAPDVQFSVPLPAAGATLVALTADRVAVALQNPPRLQVLDATGQQIGLVSLDVPDADLAADSTAPAATTGPTLGSTDGSGDRDDRVYWWTGSRTIALDGTDLTPLWTADGTLGPAQPYGGGLLVPVPAGLQVLDPARGTALRTLPVARADPDAPVRLAAAGNMLLEQRGTEVVALRPGG</sequence>
<feature type="transmembrane region" description="Helical" evidence="2">
    <location>
        <begin position="28"/>
        <end position="46"/>
    </location>
</feature>
<evidence type="ECO:0000256" key="1">
    <source>
        <dbReference type="SAM" id="MobiDB-lite"/>
    </source>
</evidence>
<dbReference type="RefSeq" id="WP_169397448.1">
    <property type="nucleotide sequence ID" value="NZ_BAAAJH010000012.1"/>
</dbReference>
<keyword evidence="2" id="KW-0472">Membrane</keyword>
<proteinExistence type="predicted"/>
<evidence type="ECO:0000313" key="3">
    <source>
        <dbReference type="EMBL" id="NMH79385.1"/>
    </source>
</evidence>
<comment type="caution">
    <text evidence="3">The sequence shown here is derived from an EMBL/GenBank/DDBJ whole genome shotgun (WGS) entry which is preliminary data.</text>
</comment>
<keyword evidence="4" id="KW-1185">Reference proteome</keyword>
<evidence type="ECO:0000256" key="2">
    <source>
        <dbReference type="SAM" id="Phobius"/>
    </source>
</evidence>
<feature type="region of interest" description="Disordered" evidence="1">
    <location>
        <begin position="322"/>
        <end position="341"/>
    </location>
</feature>
<organism evidence="3 4">
    <name type="scientific">Pseudonocardia xinjiangensis</name>
    <dbReference type="NCBI Taxonomy" id="75289"/>
    <lineage>
        <taxon>Bacteria</taxon>
        <taxon>Bacillati</taxon>
        <taxon>Actinomycetota</taxon>
        <taxon>Actinomycetes</taxon>
        <taxon>Pseudonocardiales</taxon>
        <taxon>Pseudonocardiaceae</taxon>
        <taxon>Pseudonocardia</taxon>
    </lineage>
</organism>
<evidence type="ECO:0008006" key="5">
    <source>
        <dbReference type="Google" id="ProtNLM"/>
    </source>
</evidence>
<accession>A0ABX1RJY0</accession>
<name>A0ABX1RJY0_9PSEU</name>
<protein>
    <recommendedName>
        <fullName evidence="5">Pyrroloquinoline-quinone binding quinoprotein</fullName>
    </recommendedName>
</protein>
<keyword evidence="2" id="KW-0812">Transmembrane</keyword>
<dbReference type="EMBL" id="JAAXKY010000066">
    <property type="protein sequence ID" value="NMH79385.1"/>
    <property type="molecule type" value="Genomic_DNA"/>
</dbReference>
<feature type="compositionally biased region" description="Low complexity" evidence="1">
    <location>
        <begin position="322"/>
        <end position="338"/>
    </location>
</feature>
<feature type="region of interest" description="Disordered" evidence="1">
    <location>
        <begin position="1"/>
        <end position="24"/>
    </location>
</feature>
<evidence type="ECO:0000313" key="4">
    <source>
        <dbReference type="Proteomes" id="UP001296706"/>
    </source>
</evidence>
<gene>
    <name evidence="3" type="ORF">HF577_20095</name>
</gene>
<feature type="compositionally biased region" description="Basic and acidic residues" evidence="1">
    <location>
        <begin position="1"/>
        <end position="10"/>
    </location>
</feature>
<keyword evidence="2" id="KW-1133">Transmembrane helix</keyword>